<dbReference type="AlphaFoldDB" id="A0A2N9GZW4"/>
<dbReference type="Pfam" id="PF00078">
    <property type="entry name" value="RVT_1"/>
    <property type="match status" value="1"/>
</dbReference>
<dbReference type="Pfam" id="PF13966">
    <property type="entry name" value="zf-RVT"/>
    <property type="match status" value="1"/>
</dbReference>
<name>A0A2N9GZW4_FAGSY</name>
<protein>
    <recommendedName>
        <fullName evidence="2">Reverse transcriptase domain-containing protein</fullName>
    </recommendedName>
</protein>
<evidence type="ECO:0000313" key="3">
    <source>
        <dbReference type="EMBL" id="SPD05088.1"/>
    </source>
</evidence>
<feature type="region of interest" description="Disordered" evidence="1">
    <location>
        <begin position="1"/>
        <end position="29"/>
    </location>
</feature>
<organism evidence="3">
    <name type="scientific">Fagus sylvatica</name>
    <name type="common">Beechnut</name>
    <dbReference type="NCBI Taxonomy" id="28930"/>
    <lineage>
        <taxon>Eukaryota</taxon>
        <taxon>Viridiplantae</taxon>
        <taxon>Streptophyta</taxon>
        <taxon>Embryophyta</taxon>
        <taxon>Tracheophyta</taxon>
        <taxon>Spermatophyta</taxon>
        <taxon>Magnoliopsida</taxon>
        <taxon>eudicotyledons</taxon>
        <taxon>Gunneridae</taxon>
        <taxon>Pentapetalae</taxon>
        <taxon>rosids</taxon>
        <taxon>fabids</taxon>
        <taxon>Fagales</taxon>
        <taxon>Fagaceae</taxon>
        <taxon>Fagus</taxon>
    </lineage>
</organism>
<reference evidence="3" key="1">
    <citation type="submission" date="2018-02" db="EMBL/GenBank/DDBJ databases">
        <authorList>
            <person name="Cohen D.B."/>
            <person name="Kent A.D."/>
        </authorList>
    </citation>
    <scope>NUCLEOTIDE SEQUENCE</scope>
</reference>
<dbReference type="EMBL" id="OIVN01002614">
    <property type="protein sequence ID" value="SPD05088.1"/>
    <property type="molecule type" value="Genomic_DNA"/>
</dbReference>
<gene>
    <name evidence="3" type="ORF">FSB_LOCUS32970</name>
</gene>
<dbReference type="InterPro" id="IPR043502">
    <property type="entry name" value="DNA/RNA_pol_sf"/>
</dbReference>
<dbReference type="PROSITE" id="PS50878">
    <property type="entry name" value="RT_POL"/>
    <property type="match status" value="1"/>
</dbReference>
<dbReference type="CDD" id="cd01650">
    <property type="entry name" value="RT_nLTR_like"/>
    <property type="match status" value="1"/>
</dbReference>
<dbReference type="InterPro" id="IPR000477">
    <property type="entry name" value="RT_dom"/>
</dbReference>
<accession>A0A2N9GZW4</accession>
<dbReference type="InterPro" id="IPR026960">
    <property type="entry name" value="RVT-Znf"/>
</dbReference>
<evidence type="ECO:0000256" key="1">
    <source>
        <dbReference type="SAM" id="MobiDB-lite"/>
    </source>
</evidence>
<sequence>MALPLPPPFSPPSHLPQPFLHPTPPENSQPFLNITPPANLQPSYSHILQNPFPQPSHTIPLPISPLTVQNQIIPPTKVDPSKWDLADHTPTLSMRVVQPQGSLERDPYHIMERQGRFRGSLWVGLGGLCWLLDLIAKVRNLTPSLEGFFEFFRDGYRVIEISCLSNRGGRFLEVSEYHSSAHQGSIRIPEGRRGAGWSLFEFQVRKFFLREIVVPEHVQAAGFHAVRNGKMHQSRNSRKSRVIMDRERFAPKQSITNTNRVIGGRDSRSRIILAKKEPRPPRAFHFVWKPKAKTLRITIGSRREVEWVWLESHFGPKAASGPHSLKLQLEAQQAEMGVMGSLEVMKGDKAHLVGHCCLRESSGTKLGSPELSSCDSLYKEEDSESELPDEPPCAVADDLDADAREEVPGDSRGYNPTHVLPVAFSQVAIISIDGRQQDLREDFSQNINLPVAALHYCAEWSFSESDAAHSVGVDSFAKENRTSQLLPLVQEVHKVAILAEDVISGPTLSFVLACKLKTLKEDLKNWNKITFGDAHERKNRRMRDILDLDVKEGREGLSSEEHNLREEHKGEVVRLAHMAETSWRQKSHALWLKEGDNNTSFFSIIWLIRIEDGTTLVVRRPEVDGLPFDSIDPFDRDLLERPFDREEVVQVVQNLQGDKAPGPDGFTMAFFQKCRRTLEADVMAFFGEVHEFGKFERSLNATFISLIPEKINAVYIQDFRPISLIGSVYKLLAKVLANRLALVLDGIVSESQNSFVGGRKILDSMLIANECLDSWIKSRIPGLILIVNGSPTGFFNCSWDLRQGDPLSPLLFLFIMEVLSRILKIASERGFIKGFQVGKTGNSSVSVSHLLYADDTILFCDAHPEQLLYIRVVLTCFEAVTGLKVNMTKSEMVPIGEVDGLSALADLLYCHIGSLPLQYLGMPLGASYKALAIWNPIIEKNDRRLAGWKKIYLSKGGHLTLLKSTLSSLPMYYISLFPIPISVAKRIECGLGVQHLVPFNRALLGKWLWRFGLEESHFWRRVVVAKYGVEKGGWTSDNPKGSYDCSLWKHIRMGWEVFSAHIGFEVGLGDRVSLWHDRWCFECSLKEFFPTLYACSLHQEITVASALVPQGVDILLSSPSPYPSGDSLPLEKHWGVKAPKRVAFFMWTVTWGRILTCDNLRRRGFVMAGWCCMCKSVDETVDHLFLHCWVARQLWNCIF</sequence>
<feature type="domain" description="Reverse transcriptase" evidence="2">
    <location>
        <begin position="688"/>
        <end position="924"/>
    </location>
</feature>
<feature type="compositionally biased region" description="Pro residues" evidence="1">
    <location>
        <begin position="1"/>
        <end position="27"/>
    </location>
</feature>
<evidence type="ECO:0000259" key="2">
    <source>
        <dbReference type="PROSITE" id="PS50878"/>
    </source>
</evidence>
<dbReference type="SUPFAM" id="SSF56672">
    <property type="entry name" value="DNA/RNA polymerases"/>
    <property type="match status" value="1"/>
</dbReference>
<proteinExistence type="predicted"/>
<dbReference type="PANTHER" id="PTHR33116">
    <property type="entry name" value="REVERSE TRANSCRIPTASE ZINC-BINDING DOMAIN-CONTAINING PROTEIN-RELATED-RELATED"/>
    <property type="match status" value="1"/>
</dbReference>
<dbReference type="PANTHER" id="PTHR33116:SF78">
    <property type="entry name" value="OS12G0587133 PROTEIN"/>
    <property type="match status" value="1"/>
</dbReference>